<gene>
    <name evidence="2" type="ORF">HDF22_005686</name>
</gene>
<dbReference type="RefSeq" id="WP_183590006.1">
    <property type="nucleotide sequence ID" value="NZ_JACHCA010000025.1"/>
</dbReference>
<dbReference type="Proteomes" id="UP000548326">
    <property type="component" value="Unassembled WGS sequence"/>
</dbReference>
<proteinExistence type="predicted"/>
<dbReference type="InterPro" id="IPR027417">
    <property type="entry name" value="P-loop_NTPase"/>
</dbReference>
<dbReference type="InterPro" id="IPR002586">
    <property type="entry name" value="CobQ/CobB/MinD/ParA_Nub-bd_dom"/>
</dbReference>
<dbReference type="PIRSF" id="PIRSF009320">
    <property type="entry name" value="Nuc_binding_HP_1000"/>
    <property type="match status" value="1"/>
</dbReference>
<protein>
    <submittedName>
        <fullName evidence="2">Chromosome partitioning protein</fullName>
    </submittedName>
</protein>
<dbReference type="AlphaFoldDB" id="A0A841JTC6"/>
<dbReference type="SUPFAM" id="SSF52540">
    <property type="entry name" value="P-loop containing nucleoside triphosphate hydrolases"/>
    <property type="match status" value="1"/>
</dbReference>
<dbReference type="PANTHER" id="PTHR13696:SF96">
    <property type="entry name" value="COBQ_COBB_MIND_PARA NUCLEOTIDE BINDING DOMAIN-CONTAINING PROTEIN"/>
    <property type="match status" value="1"/>
</dbReference>
<organism evidence="2 3">
    <name type="scientific">Mucilaginibacter lappiensis</name>
    <dbReference type="NCBI Taxonomy" id="354630"/>
    <lineage>
        <taxon>Bacteria</taxon>
        <taxon>Pseudomonadati</taxon>
        <taxon>Bacteroidota</taxon>
        <taxon>Sphingobacteriia</taxon>
        <taxon>Sphingobacteriales</taxon>
        <taxon>Sphingobacteriaceae</taxon>
        <taxon>Mucilaginibacter</taxon>
    </lineage>
</organism>
<evidence type="ECO:0000313" key="2">
    <source>
        <dbReference type="EMBL" id="MBB6131535.1"/>
    </source>
</evidence>
<feature type="domain" description="CobQ/CobB/MinD/ParA nucleotide binding" evidence="1">
    <location>
        <begin position="6"/>
        <end position="189"/>
    </location>
</feature>
<reference evidence="2 3" key="1">
    <citation type="submission" date="2020-08" db="EMBL/GenBank/DDBJ databases">
        <title>Genomic Encyclopedia of Type Strains, Phase IV (KMG-V): Genome sequencing to study the core and pangenomes of soil and plant-associated prokaryotes.</title>
        <authorList>
            <person name="Whitman W."/>
        </authorList>
    </citation>
    <scope>NUCLEOTIDE SEQUENCE [LARGE SCALE GENOMIC DNA]</scope>
    <source>
        <strain evidence="2 3">MP601</strain>
    </source>
</reference>
<dbReference type="PANTHER" id="PTHR13696">
    <property type="entry name" value="P-LOOP CONTAINING NUCLEOSIDE TRIPHOSPHATE HYDROLASE"/>
    <property type="match status" value="1"/>
</dbReference>
<evidence type="ECO:0000313" key="3">
    <source>
        <dbReference type="Proteomes" id="UP000548326"/>
    </source>
</evidence>
<dbReference type="InterPro" id="IPR050678">
    <property type="entry name" value="DNA_Partitioning_ATPase"/>
</dbReference>
<accession>A0A841JTC6</accession>
<sequence>MIYVFGGIKGGVGKTTVALNFVQFLAGGLQKDVLLIDADDQETATDYTAWRDSTLDGQLGYTAVKITGDAIRSQMPNLKKKYDDIIIDTGGRDTRSQRAALTVADVYLIPFYPRSFDFWTVTKVQHLINEIKIVNPKLKAITFLNRADIRSADNRDTATALEEAEGITYFNFPLLNRKCFSNAAGKGLSVFEFEPKDEKAINELNALFEEIIKLT</sequence>
<dbReference type="CDD" id="cd02042">
    <property type="entry name" value="ParAB_family"/>
    <property type="match status" value="1"/>
</dbReference>
<name>A0A841JTC6_9SPHI</name>
<comment type="caution">
    <text evidence="2">The sequence shown here is derived from an EMBL/GenBank/DDBJ whole genome shotgun (WGS) entry which is preliminary data.</text>
</comment>
<dbReference type="EMBL" id="JACHCA010000025">
    <property type="protein sequence ID" value="MBB6131535.1"/>
    <property type="molecule type" value="Genomic_DNA"/>
</dbReference>
<dbReference type="Pfam" id="PF01656">
    <property type="entry name" value="CbiA"/>
    <property type="match status" value="1"/>
</dbReference>
<dbReference type="Gene3D" id="3.40.50.300">
    <property type="entry name" value="P-loop containing nucleotide triphosphate hydrolases"/>
    <property type="match status" value="1"/>
</dbReference>
<evidence type="ECO:0000259" key="1">
    <source>
        <dbReference type="Pfam" id="PF01656"/>
    </source>
</evidence>